<dbReference type="Pfam" id="PF00534">
    <property type="entry name" value="Glycos_transf_1"/>
    <property type="match status" value="1"/>
</dbReference>
<dbReference type="Gene3D" id="3.40.50.2000">
    <property type="entry name" value="Glycogen Phosphorylase B"/>
    <property type="match status" value="2"/>
</dbReference>
<proteinExistence type="predicted"/>
<keyword evidence="4" id="KW-1185">Reference proteome</keyword>
<dbReference type="GO" id="GO:0009103">
    <property type="term" value="P:lipopolysaccharide biosynthetic process"/>
    <property type="evidence" value="ECO:0007669"/>
    <property type="project" value="TreeGrafter"/>
</dbReference>
<dbReference type="AlphaFoldDB" id="A0A9Y2L435"/>
<keyword evidence="1 3" id="KW-0808">Transferase</keyword>
<feature type="domain" description="Glycosyl transferase family 1" evidence="2">
    <location>
        <begin position="216"/>
        <end position="366"/>
    </location>
</feature>
<dbReference type="PANTHER" id="PTHR46401">
    <property type="entry name" value="GLYCOSYLTRANSFERASE WBBK-RELATED"/>
    <property type="match status" value="1"/>
</dbReference>
<keyword evidence="3" id="KW-0614">Plasmid</keyword>
<geneLocation type="plasmid" evidence="3 4">
    <name>pQS-1</name>
</geneLocation>
<dbReference type="EC" id="2.4.-.-" evidence="3"/>
<gene>
    <name evidence="3" type="ORF">QPJ95_23495</name>
</gene>
<evidence type="ECO:0000256" key="1">
    <source>
        <dbReference type="ARBA" id="ARBA00022679"/>
    </source>
</evidence>
<dbReference type="Proteomes" id="UP001238334">
    <property type="component" value="Plasmid pQS-1"/>
</dbReference>
<dbReference type="EMBL" id="CP127248">
    <property type="protein sequence ID" value="WIY27743.1"/>
    <property type="molecule type" value="Genomic_DNA"/>
</dbReference>
<dbReference type="GO" id="GO:0016757">
    <property type="term" value="F:glycosyltransferase activity"/>
    <property type="evidence" value="ECO:0007669"/>
    <property type="project" value="UniProtKB-KW"/>
</dbReference>
<sequence>MRDTVNAVNTGEVSPKQGTSYRALFVTAGDFSHINAQMLQALQSEFPNVEFESFGVSERMQSEYPALFGCVLGTLREYGFSSLGSRALLRYRLFRSKAFFETVRRMLKRRFGDRGFDFTVQTQSLFSAALTGCPNFVYTDHVARARLADEDQDGTGQPSEVWLNCESEIYAEAEHVFTFGPKIRDFLLNDYGMAPGKVSAIGAGASVTPEREVDSSQERYGRRNILFVGVEWERKGGPELIKAFCQLRKTLPDATLTIIGCAPDVEVDGCQVIGRLPIAEMAEYFHRASCFCMPSRVEPFGVVFLEAMQFGLPVISTTVGDIGAIVQDGVTGRLVAPRNSAELAQALYQVLADPGTCREMGRAAQHRGRQFTWEAVVRRIAAHAPGAAERPAAEELRW</sequence>
<name>A0A9Y2L435_9RHOB</name>
<keyword evidence="3" id="KW-0328">Glycosyltransferase</keyword>
<dbReference type="CDD" id="cd03801">
    <property type="entry name" value="GT4_PimA-like"/>
    <property type="match status" value="1"/>
</dbReference>
<dbReference type="RefSeq" id="WP_270920747.1">
    <property type="nucleotide sequence ID" value="NZ_CP127248.1"/>
</dbReference>
<reference evidence="3 4" key="1">
    <citation type="submission" date="2023-06" db="EMBL/GenBank/DDBJ databases">
        <title>Parasedimentitalea psychrophila sp. nov., a psychrophilic bacterium isolated from deep-sea sediment.</title>
        <authorList>
            <person name="Li A."/>
        </authorList>
    </citation>
    <scope>NUCLEOTIDE SEQUENCE [LARGE SCALE GENOMIC DNA]</scope>
    <source>
        <strain evidence="3 4">QS115</strain>
        <plasmid evidence="3 4">pQS-1</plasmid>
    </source>
</reference>
<dbReference type="InterPro" id="IPR001296">
    <property type="entry name" value="Glyco_trans_1"/>
</dbReference>
<accession>A0A9Y2L435</accession>
<evidence type="ECO:0000259" key="2">
    <source>
        <dbReference type="Pfam" id="PF00534"/>
    </source>
</evidence>
<organism evidence="3 4">
    <name type="scientific">Parasedimentitalea psychrophila</name>
    <dbReference type="NCBI Taxonomy" id="2997337"/>
    <lineage>
        <taxon>Bacteria</taxon>
        <taxon>Pseudomonadati</taxon>
        <taxon>Pseudomonadota</taxon>
        <taxon>Alphaproteobacteria</taxon>
        <taxon>Rhodobacterales</taxon>
        <taxon>Paracoccaceae</taxon>
        <taxon>Parasedimentitalea</taxon>
    </lineage>
</organism>
<dbReference type="PANTHER" id="PTHR46401:SF2">
    <property type="entry name" value="GLYCOSYLTRANSFERASE WBBK-RELATED"/>
    <property type="match status" value="1"/>
</dbReference>
<evidence type="ECO:0000313" key="3">
    <source>
        <dbReference type="EMBL" id="WIY27743.1"/>
    </source>
</evidence>
<dbReference type="SUPFAM" id="SSF53756">
    <property type="entry name" value="UDP-Glycosyltransferase/glycogen phosphorylase"/>
    <property type="match status" value="1"/>
</dbReference>
<dbReference type="KEGG" id="ppso:QPJ95_23495"/>
<evidence type="ECO:0000313" key="4">
    <source>
        <dbReference type="Proteomes" id="UP001238334"/>
    </source>
</evidence>
<protein>
    <submittedName>
        <fullName evidence="3">Glycosyltransferase family 4 protein</fullName>
        <ecNumber evidence="3">2.4.-.-</ecNumber>
    </submittedName>
</protein>